<evidence type="ECO:0000313" key="5">
    <source>
        <dbReference type="Proteomes" id="UP000663829"/>
    </source>
</evidence>
<protein>
    <recommendedName>
        <fullName evidence="2">WWE domain-containing protein</fullName>
    </recommendedName>
</protein>
<feature type="compositionally biased region" description="Basic and acidic residues" evidence="1">
    <location>
        <begin position="302"/>
        <end position="327"/>
    </location>
</feature>
<evidence type="ECO:0000256" key="1">
    <source>
        <dbReference type="SAM" id="MobiDB-lite"/>
    </source>
</evidence>
<reference evidence="3" key="1">
    <citation type="submission" date="2021-02" db="EMBL/GenBank/DDBJ databases">
        <authorList>
            <person name="Nowell W R."/>
        </authorList>
    </citation>
    <scope>NUCLEOTIDE SEQUENCE</scope>
</reference>
<dbReference type="Pfam" id="PF02825">
    <property type="entry name" value="WWE"/>
    <property type="match status" value="1"/>
</dbReference>
<organism evidence="3 5">
    <name type="scientific">Didymodactylos carnosus</name>
    <dbReference type="NCBI Taxonomy" id="1234261"/>
    <lineage>
        <taxon>Eukaryota</taxon>
        <taxon>Metazoa</taxon>
        <taxon>Spiralia</taxon>
        <taxon>Gnathifera</taxon>
        <taxon>Rotifera</taxon>
        <taxon>Eurotatoria</taxon>
        <taxon>Bdelloidea</taxon>
        <taxon>Philodinida</taxon>
        <taxon>Philodinidae</taxon>
        <taxon>Didymodactylos</taxon>
    </lineage>
</organism>
<dbReference type="Proteomes" id="UP000663829">
    <property type="component" value="Unassembled WGS sequence"/>
</dbReference>
<sequence>MATSVNSTFLSAPSSSNKVLWGWQSNSDPCNDQQQKQWKNYSDLECELIEERYQKKQREVELGGTHLIDFTRMVQTRKDNRHRTRRVKREVIDAIRYTREERLCYLEYSIPQSFGYIDGWIMSQFIRDWKKKNASICDNEHVTAIVEQAAQDKLTIKKESIIKEGQLLGKEFDGQLIADQLRKVKNKSLYEIWKRCVRLYSAETFLYKLVNSTMRSEDESKLDSLGAYCSLLRCGLSSTNSAVSPTPLRLYRGAQLTEKTIGEYQRKSGSQKAKLDDWKKNRSHGAYKEKFSNTVIRKTEFSDQKPVIPDKPKSPKRPTRDFREVGARQKRRKLADLNSELDDFARDNNIDVNQVIGYLLYQRNHLTNKYLARIGDELYKIGNIVEEARTNLDLDHALALKIHVNMSCYDMDFVKNYLTESIHIPNRNLIREHSQSLLPVVEECRGGGIMIEKVRDGILLTVKRLIDHLLKQNISLSTNLLYRQESGHDGAGGQSVYRANENPMSGPSIFSKMMVPLSLTDSTTGEPFWQNQAPNSAFWARPMALIAEKENADLIVL</sequence>
<evidence type="ECO:0000313" key="4">
    <source>
        <dbReference type="EMBL" id="CAF3927874.1"/>
    </source>
</evidence>
<dbReference type="EMBL" id="CAJNOQ010007308">
    <property type="protein sequence ID" value="CAF1164262.1"/>
    <property type="molecule type" value="Genomic_DNA"/>
</dbReference>
<evidence type="ECO:0000259" key="2">
    <source>
        <dbReference type="PROSITE" id="PS50918"/>
    </source>
</evidence>
<dbReference type="Proteomes" id="UP000681722">
    <property type="component" value="Unassembled WGS sequence"/>
</dbReference>
<dbReference type="PROSITE" id="PS50918">
    <property type="entry name" value="WWE"/>
    <property type="match status" value="1"/>
</dbReference>
<dbReference type="InterPro" id="IPR018123">
    <property type="entry name" value="WWE-dom_subgr"/>
</dbReference>
<feature type="region of interest" description="Disordered" evidence="1">
    <location>
        <begin position="302"/>
        <end position="328"/>
    </location>
</feature>
<dbReference type="AlphaFoldDB" id="A0A814TXV9"/>
<dbReference type="SMART" id="SM00678">
    <property type="entry name" value="WWE"/>
    <property type="match status" value="1"/>
</dbReference>
<dbReference type="EMBL" id="CAJOBC010007308">
    <property type="protein sequence ID" value="CAF3927874.1"/>
    <property type="molecule type" value="Genomic_DNA"/>
</dbReference>
<evidence type="ECO:0000313" key="3">
    <source>
        <dbReference type="EMBL" id="CAF1164262.1"/>
    </source>
</evidence>
<dbReference type="InterPro" id="IPR037197">
    <property type="entry name" value="WWE_dom_sf"/>
</dbReference>
<proteinExistence type="predicted"/>
<dbReference type="SUPFAM" id="SSF117839">
    <property type="entry name" value="WWE domain"/>
    <property type="match status" value="1"/>
</dbReference>
<keyword evidence="5" id="KW-1185">Reference proteome</keyword>
<accession>A0A814TXV9</accession>
<dbReference type="Gene3D" id="3.30.720.50">
    <property type="match status" value="1"/>
</dbReference>
<gene>
    <name evidence="3" type="ORF">GPM918_LOCUS21843</name>
    <name evidence="4" type="ORF">SRO942_LOCUS21841</name>
</gene>
<name>A0A814TXV9_9BILA</name>
<comment type="caution">
    <text evidence="3">The sequence shown here is derived from an EMBL/GenBank/DDBJ whole genome shotgun (WGS) entry which is preliminary data.</text>
</comment>
<dbReference type="OrthoDB" id="8193306at2759"/>
<feature type="domain" description="WWE" evidence="2">
    <location>
        <begin position="7"/>
        <end position="89"/>
    </location>
</feature>
<dbReference type="GO" id="GO:0008270">
    <property type="term" value="F:zinc ion binding"/>
    <property type="evidence" value="ECO:0007669"/>
    <property type="project" value="InterPro"/>
</dbReference>
<dbReference type="InterPro" id="IPR004170">
    <property type="entry name" value="WWE_dom"/>
</dbReference>